<reference evidence="2 3" key="1">
    <citation type="submission" date="2015-10" db="EMBL/GenBank/DDBJ databases">
        <title>Candidatus Desulfofervidus auxilii, a hydrogenotrophic sulfate-reducing bacterium involved in the thermophilic anaerobic oxidation of methane.</title>
        <authorList>
            <person name="Krukenberg V."/>
            <person name="Richter M."/>
            <person name="Wegener G."/>
        </authorList>
    </citation>
    <scope>NUCLEOTIDE SEQUENCE [LARGE SCALE GENOMIC DNA]</scope>
    <source>
        <strain evidence="2 3">HS1</strain>
    </source>
</reference>
<keyword evidence="3" id="KW-1185">Reference proteome</keyword>
<evidence type="ECO:0000259" key="1">
    <source>
        <dbReference type="Pfam" id="PF01256"/>
    </source>
</evidence>
<organism evidence="2 3">
    <name type="scientific">Desulfofervidus auxilii</name>
    <dbReference type="NCBI Taxonomy" id="1621989"/>
    <lineage>
        <taxon>Bacteria</taxon>
        <taxon>Pseudomonadati</taxon>
        <taxon>Thermodesulfobacteriota</taxon>
        <taxon>Candidatus Desulfofervidia</taxon>
        <taxon>Candidatus Desulfofervidales</taxon>
        <taxon>Candidatus Desulfofervidaceae</taxon>
        <taxon>Candidatus Desulfofervidus</taxon>
    </lineage>
</organism>
<gene>
    <name evidence="2" type="ORF">HS1_002149</name>
</gene>
<feature type="domain" description="YjeF C-terminal" evidence="1">
    <location>
        <begin position="102"/>
        <end position="270"/>
    </location>
</feature>
<proteinExistence type="predicted"/>
<evidence type="ECO:0000313" key="2">
    <source>
        <dbReference type="EMBL" id="AMM41935.1"/>
    </source>
</evidence>
<dbReference type="InterPro" id="IPR029056">
    <property type="entry name" value="Ribokinase-like"/>
</dbReference>
<dbReference type="SUPFAM" id="SSF53613">
    <property type="entry name" value="Ribokinase-like"/>
    <property type="match status" value="1"/>
</dbReference>
<protein>
    <submittedName>
        <fullName evidence="2">Sugar kinase</fullName>
    </submittedName>
</protein>
<dbReference type="GO" id="GO:0016836">
    <property type="term" value="F:hydro-lyase activity"/>
    <property type="evidence" value="ECO:0007669"/>
    <property type="project" value="InterPro"/>
</dbReference>
<evidence type="ECO:0000313" key="3">
    <source>
        <dbReference type="Proteomes" id="UP000070560"/>
    </source>
</evidence>
<keyword evidence="2" id="KW-0418">Kinase</keyword>
<dbReference type="GO" id="GO:0016301">
    <property type="term" value="F:kinase activity"/>
    <property type="evidence" value="ECO:0007669"/>
    <property type="project" value="UniProtKB-KW"/>
</dbReference>
<dbReference type="KEGG" id="daw:HS1_002149"/>
<dbReference type="Pfam" id="PF01256">
    <property type="entry name" value="Carb_kinase"/>
    <property type="match status" value="1"/>
</dbReference>
<dbReference type="RefSeq" id="WP_066065228.1">
    <property type="nucleotide sequence ID" value="NZ_CP013015.1"/>
</dbReference>
<accession>A0A7U4TIZ6</accession>
<dbReference type="EMBL" id="CP013015">
    <property type="protein sequence ID" value="AMM41935.1"/>
    <property type="molecule type" value="Genomic_DNA"/>
</dbReference>
<dbReference type="Proteomes" id="UP000070560">
    <property type="component" value="Chromosome"/>
</dbReference>
<dbReference type="Gene3D" id="3.40.1190.20">
    <property type="match status" value="1"/>
</dbReference>
<sequence length="281" mass="30099">MLVIGTIPIELKEVVTGSVIFKEGKLCAGPVSLEPNLGTSALLAASYMTLSALKQAPPQAILIGDKGEGKGTKKLFAWLKKNDLNKQTVICGHYMMPYVEEFKQIFPKLSQAAQYIVADAGMMYLAKGSGLARKVDVFTPDAGELAFLADKNATHPAYVKRILFEMDTDNMEDLIKEAYVAKNLPEFALVKGREDLIVKNGKIITSVSSPMVEAMEAIGGTGDALVGILSALITAGFSLDKASILAAKINRIAGNLAQPTPATTISEIIKFIPKAIKEVIK</sequence>
<name>A0A7U4TIZ6_DESA2</name>
<keyword evidence="2" id="KW-0808">Transferase</keyword>
<dbReference type="InterPro" id="IPR000631">
    <property type="entry name" value="CARKD"/>
</dbReference>
<dbReference type="AlphaFoldDB" id="A0A7U4TIZ6"/>
<dbReference type="OrthoDB" id="5470480at2"/>